<keyword evidence="1" id="KW-1133">Transmembrane helix</keyword>
<protein>
    <submittedName>
        <fullName evidence="2">Uncharacterized protein</fullName>
    </submittedName>
</protein>
<evidence type="ECO:0000313" key="3">
    <source>
        <dbReference type="Proteomes" id="UP000531231"/>
    </source>
</evidence>
<dbReference type="EMBL" id="JACHIL010000006">
    <property type="protein sequence ID" value="MBB5092416.1"/>
    <property type="molecule type" value="Genomic_DNA"/>
</dbReference>
<keyword evidence="1" id="KW-0472">Membrane</keyword>
<dbReference type="RefSeq" id="WP_022711290.1">
    <property type="nucleotide sequence ID" value="NZ_JACHIL010000006.1"/>
</dbReference>
<keyword evidence="3" id="KW-1185">Reference proteome</keyword>
<keyword evidence="1" id="KW-0812">Transmembrane</keyword>
<proteinExistence type="predicted"/>
<gene>
    <name evidence="2" type="ORF">HNQ68_002973</name>
</gene>
<dbReference type="Proteomes" id="UP000531231">
    <property type="component" value="Unassembled WGS sequence"/>
</dbReference>
<dbReference type="AlphaFoldDB" id="A0A7W8EQZ3"/>
<evidence type="ECO:0000256" key="1">
    <source>
        <dbReference type="SAM" id="Phobius"/>
    </source>
</evidence>
<reference evidence="2 3" key="1">
    <citation type="submission" date="2020-08" db="EMBL/GenBank/DDBJ databases">
        <title>Genomic Encyclopedia of Type Strains, Phase IV (KMG-IV): sequencing the most valuable type-strain genomes for metagenomic binning, comparative biology and taxonomic classification.</title>
        <authorList>
            <person name="Goeker M."/>
        </authorList>
    </citation>
    <scope>NUCLEOTIDE SEQUENCE [LARGE SCALE GENOMIC DNA]</scope>
    <source>
        <strain evidence="2 3">DSM 25620</strain>
    </source>
</reference>
<evidence type="ECO:0000313" key="2">
    <source>
        <dbReference type="EMBL" id="MBB5092416.1"/>
    </source>
</evidence>
<feature type="transmembrane region" description="Helical" evidence="1">
    <location>
        <begin position="33"/>
        <end position="51"/>
    </location>
</feature>
<comment type="caution">
    <text evidence="2">The sequence shown here is derived from an EMBL/GenBank/DDBJ whole genome shotgun (WGS) entry which is preliminary data.</text>
</comment>
<organism evidence="2 3">
    <name type="scientific">Pseudochrobactrum saccharolyticum</name>
    <dbReference type="NCBI Taxonomy" id="354352"/>
    <lineage>
        <taxon>Bacteria</taxon>
        <taxon>Pseudomonadati</taxon>
        <taxon>Pseudomonadota</taxon>
        <taxon>Alphaproteobacteria</taxon>
        <taxon>Hyphomicrobiales</taxon>
        <taxon>Brucellaceae</taxon>
        <taxon>Pseudochrobactrum</taxon>
    </lineage>
</organism>
<name>A0A7W8EQZ3_9HYPH</name>
<accession>A0A7W8EQZ3</accession>
<sequence length="52" mass="5658">MLHKDMQTIETAARTAMAGSYEPEQQENAVLRTGFYVTAGCILIAALILMIA</sequence>